<feature type="region of interest" description="Disordered" evidence="7">
    <location>
        <begin position="62"/>
        <end position="121"/>
    </location>
</feature>
<feature type="region of interest" description="Disordered" evidence="7">
    <location>
        <begin position="265"/>
        <end position="310"/>
    </location>
</feature>
<dbReference type="PANTHER" id="PTHR45614:SF150">
    <property type="entry name" value="MYB-LIKE DNA-BINDING DOMAIN CONTAINING PROTEIN, EXPRESSED"/>
    <property type="match status" value="1"/>
</dbReference>
<dbReference type="InterPro" id="IPR001005">
    <property type="entry name" value="SANT/Myb"/>
</dbReference>
<feature type="domain" description="HTH myb-type" evidence="9">
    <location>
        <begin position="308"/>
        <end position="354"/>
    </location>
</feature>
<feature type="compositionally biased region" description="Basic and acidic residues" evidence="7">
    <location>
        <begin position="514"/>
        <end position="527"/>
    </location>
</feature>
<dbReference type="Pfam" id="PF13921">
    <property type="entry name" value="Myb_DNA-bind_6"/>
    <property type="match status" value="1"/>
</dbReference>
<feature type="compositionally biased region" description="Basic residues" evidence="7">
    <location>
        <begin position="745"/>
        <end position="765"/>
    </location>
</feature>
<dbReference type="SMART" id="SM00717">
    <property type="entry name" value="SANT"/>
    <property type="match status" value="2"/>
</dbReference>
<accession>A0A176WE50</accession>
<evidence type="ECO:0000256" key="7">
    <source>
        <dbReference type="SAM" id="MobiDB-lite"/>
    </source>
</evidence>
<feature type="compositionally biased region" description="Polar residues" evidence="7">
    <location>
        <begin position="725"/>
        <end position="735"/>
    </location>
</feature>
<feature type="region of interest" description="Disordered" evidence="7">
    <location>
        <begin position="877"/>
        <end position="899"/>
    </location>
</feature>
<feature type="compositionally biased region" description="Basic residues" evidence="7">
    <location>
        <begin position="412"/>
        <end position="421"/>
    </location>
</feature>
<keyword evidence="2" id="KW-0677">Repeat</keyword>
<dbReference type="PANTHER" id="PTHR45614">
    <property type="entry name" value="MYB PROTEIN-RELATED"/>
    <property type="match status" value="1"/>
</dbReference>
<dbReference type="GO" id="GO:0005634">
    <property type="term" value="C:nucleus"/>
    <property type="evidence" value="ECO:0007669"/>
    <property type="project" value="UniProtKB-SubCell"/>
</dbReference>
<dbReference type="FunFam" id="1.10.10.60:FF:000060">
    <property type="entry name" value="MYB transcription factor"/>
    <property type="match status" value="1"/>
</dbReference>
<feature type="region of interest" description="Disordered" evidence="7">
    <location>
        <begin position="725"/>
        <end position="836"/>
    </location>
</feature>
<evidence type="ECO:0000313" key="10">
    <source>
        <dbReference type="EMBL" id="OAE30545.1"/>
    </source>
</evidence>
<name>A0A176WE50_MARPO</name>
<feature type="compositionally biased region" description="Low complexity" evidence="7">
    <location>
        <begin position="636"/>
        <end position="647"/>
    </location>
</feature>
<comment type="caution">
    <text evidence="10">The sequence shown here is derived from an EMBL/GenBank/DDBJ whole genome shotgun (WGS) entry which is preliminary data.</text>
</comment>
<dbReference type="InterPro" id="IPR017930">
    <property type="entry name" value="Myb_dom"/>
</dbReference>
<proteinExistence type="predicted"/>
<evidence type="ECO:0000256" key="1">
    <source>
        <dbReference type="ARBA" id="ARBA00004123"/>
    </source>
</evidence>
<feature type="compositionally biased region" description="Basic and acidic residues" evidence="7">
    <location>
        <begin position="79"/>
        <end position="90"/>
    </location>
</feature>
<evidence type="ECO:0000259" key="9">
    <source>
        <dbReference type="PROSITE" id="PS51294"/>
    </source>
</evidence>
<dbReference type="InterPro" id="IPR009057">
    <property type="entry name" value="Homeodomain-like_sf"/>
</dbReference>
<evidence type="ECO:0000256" key="3">
    <source>
        <dbReference type="ARBA" id="ARBA00023015"/>
    </source>
</evidence>
<keyword evidence="11" id="KW-1185">Reference proteome</keyword>
<dbReference type="SUPFAM" id="SSF46689">
    <property type="entry name" value="Homeodomain-like"/>
    <property type="match status" value="1"/>
</dbReference>
<organism evidence="10 11">
    <name type="scientific">Marchantia polymorpha subsp. ruderalis</name>
    <dbReference type="NCBI Taxonomy" id="1480154"/>
    <lineage>
        <taxon>Eukaryota</taxon>
        <taxon>Viridiplantae</taxon>
        <taxon>Streptophyta</taxon>
        <taxon>Embryophyta</taxon>
        <taxon>Marchantiophyta</taxon>
        <taxon>Marchantiopsida</taxon>
        <taxon>Marchantiidae</taxon>
        <taxon>Marchantiales</taxon>
        <taxon>Marchantiaceae</taxon>
        <taxon>Marchantia</taxon>
    </lineage>
</organism>
<feature type="domain" description="Myb-like" evidence="8">
    <location>
        <begin position="308"/>
        <end position="354"/>
    </location>
</feature>
<dbReference type="InterPro" id="IPR050560">
    <property type="entry name" value="MYB_TF"/>
</dbReference>
<dbReference type="GO" id="GO:0000978">
    <property type="term" value="F:RNA polymerase II cis-regulatory region sequence-specific DNA binding"/>
    <property type="evidence" value="ECO:0007669"/>
    <property type="project" value="TreeGrafter"/>
</dbReference>
<feature type="region of interest" description="Disordered" evidence="7">
    <location>
        <begin position="604"/>
        <end position="649"/>
    </location>
</feature>
<feature type="domain" description="Myb-like" evidence="8">
    <location>
        <begin position="355"/>
        <end position="405"/>
    </location>
</feature>
<dbReference type="EMBL" id="LVLJ01001301">
    <property type="protein sequence ID" value="OAE30545.1"/>
    <property type="molecule type" value="Genomic_DNA"/>
</dbReference>
<dbReference type="Gene3D" id="1.10.10.60">
    <property type="entry name" value="Homeodomain-like"/>
    <property type="match status" value="2"/>
</dbReference>
<keyword evidence="6" id="KW-0539">Nucleus</keyword>
<keyword evidence="4" id="KW-0238">DNA-binding</keyword>
<dbReference type="Proteomes" id="UP000077202">
    <property type="component" value="Unassembled WGS sequence"/>
</dbReference>
<keyword evidence="5" id="KW-0804">Transcription</keyword>
<comment type="subcellular location">
    <subcellularLocation>
        <location evidence="1">Nucleus</location>
    </subcellularLocation>
</comment>
<evidence type="ECO:0000256" key="4">
    <source>
        <dbReference type="ARBA" id="ARBA00023125"/>
    </source>
</evidence>
<feature type="domain" description="HTH myb-type" evidence="9">
    <location>
        <begin position="355"/>
        <end position="409"/>
    </location>
</feature>
<dbReference type="GO" id="GO:0000981">
    <property type="term" value="F:DNA-binding transcription factor activity, RNA polymerase II-specific"/>
    <property type="evidence" value="ECO:0007669"/>
    <property type="project" value="TreeGrafter"/>
</dbReference>
<evidence type="ECO:0000256" key="5">
    <source>
        <dbReference type="ARBA" id="ARBA00023163"/>
    </source>
</evidence>
<dbReference type="PROSITE" id="PS51294">
    <property type="entry name" value="HTH_MYB"/>
    <property type="match status" value="2"/>
</dbReference>
<evidence type="ECO:0000313" key="11">
    <source>
        <dbReference type="Proteomes" id="UP000077202"/>
    </source>
</evidence>
<feature type="compositionally biased region" description="Polar residues" evidence="7">
    <location>
        <begin position="774"/>
        <end position="790"/>
    </location>
</feature>
<evidence type="ECO:0000259" key="8">
    <source>
        <dbReference type="PROSITE" id="PS50090"/>
    </source>
</evidence>
<feature type="region of interest" description="Disordered" evidence="7">
    <location>
        <begin position="468"/>
        <end position="550"/>
    </location>
</feature>
<reference evidence="10" key="1">
    <citation type="submission" date="2016-03" db="EMBL/GenBank/DDBJ databases">
        <title>Mechanisms controlling the formation of the plant cell surface in tip-growing cells are functionally conserved among land plants.</title>
        <authorList>
            <person name="Honkanen S."/>
            <person name="Jones V.A."/>
            <person name="Morieri G."/>
            <person name="Champion C."/>
            <person name="Hetherington A.J."/>
            <person name="Kelly S."/>
            <person name="Saint-Marcoux D."/>
            <person name="Proust H."/>
            <person name="Prescott H."/>
            <person name="Dolan L."/>
        </authorList>
    </citation>
    <scope>NUCLEOTIDE SEQUENCE [LARGE SCALE GENOMIC DNA]</scope>
    <source>
        <tissue evidence="10">Whole gametophyte</tissue>
    </source>
</reference>
<dbReference type="CDD" id="cd00167">
    <property type="entry name" value="SANT"/>
    <property type="match status" value="2"/>
</dbReference>
<dbReference type="PROSITE" id="PS50090">
    <property type="entry name" value="MYB_LIKE"/>
    <property type="match status" value="2"/>
</dbReference>
<evidence type="ECO:0000256" key="2">
    <source>
        <dbReference type="ARBA" id="ARBA00022737"/>
    </source>
</evidence>
<feature type="compositionally biased region" description="Polar residues" evidence="7">
    <location>
        <begin position="482"/>
        <end position="497"/>
    </location>
</feature>
<dbReference type="AlphaFoldDB" id="A0A176WE50"/>
<gene>
    <name evidence="10" type="ORF">AXG93_977s1310</name>
</gene>
<sequence>MLLLPRAELEELCSGGASTSPASHPSRSSLRRLLNVHNFSLPRIPYAAIDLVFALVQARPGQESKRKLADDGDASSGRVSERLSAEEEKRGRTRPRPTRRKKKQQQQLEIGDMCLSHSGGKGASKRMRISYDLQTSAVAPSNAEALLYHSPYEFENDSRPTLSLAAGSVTYSYDTVDGERNSNSGSILVENQMCAGDRSDDVTAISFPGLGLGSEMIQSAWRVQSVESCSRGYSNSAGGGGAGAAGGGGAGGGGADLNLMRDEEDEMGEQGMSLDDMKDSATNEDGTENSVGKLEMDLSSGQSKLCPRGHWRPAEDEKLRELVSQYGPQNWNLIAEKLQGRSGKSCRLRWFNQLDPRINRRPFSEEEEEKLLAAHRFHGNKWAMIARLFPGRTDNAVKNHWHVVMARKYRERSRAFGRRSKSQLSRRGGKRGSTGGTTTSSGLNASHHGPADSLTAWIEKYSIAPSEVDSISPSSHYGGGSQSLKSLTNGHYQSSSDLLREEDECEGPSGFSARGRDRSMDPRDDSPRSNSSKITIPRLSFASSDKDDAPQQQRNFIHSYANSAKPPAAAAAAASASTLLHSSPRALVDSKPIAHPFAGNVRQLGQQQTPSGGLLQSPRRGGAASSAVGGGGGGEMDNSSGSPPSSSANAEFLNRAAEALAESKGAFVGLKTSEQGGLFHSAMATPHWLIPSLPVATMAQPPPQQQQVPVAVMEEIERSIASRSLRNSCRSELQRQQQQQQYHPPPHHHHQHQQQQQQHHHHQHHQQQQQQQQAPLSSSSSFVNENNPNLGRSLFLPNGVLSAQQQHHHHHPQEQQSGSSTNHHHHGGYWRREGIDGVVPASGGGGAGAPPVLSTGLCENVALCGAIQHLRESLCKEKPSSASSRASNDHIALQEAESEPAPPIQFIDFLGVGVA</sequence>
<feature type="compositionally biased region" description="Basic residues" evidence="7">
    <location>
        <begin position="91"/>
        <end position="104"/>
    </location>
</feature>
<keyword evidence="3" id="KW-0805">Transcription regulation</keyword>
<evidence type="ECO:0000256" key="6">
    <source>
        <dbReference type="ARBA" id="ARBA00023242"/>
    </source>
</evidence>
<feature type="region of interest" description="Disordered" evidence="7">
    <location>
        <begin position="412"/>
        <end position="449"/>
    </location>
</feature>
<protein>
    <submittedName>
        <fullName evidence="10">Uncharacterized protein</fullName>
    </submittedName>
</protein>